<evidence type="ECO:0000313" key="2">
    <source>
        <dbReference type="Proteomes" id="UP000219563"/>
    </source>
</evidence>
<dbReference type="EMBL" id="OBMR01000010">
    <property type="protein sequence ID" value="SOC11994.1"/>
    <property type="molecule type" value="Genomic_DNA"/>
</dbReference>
<dbReference type="AlphaFoldDB" id="A0A285STV6"/>
<dbReference type="RefSeq" id="WP_097076911.1">
    <property type="nucleotide sequence ID" value="NZ_OBMR01000010.1"/>
</dbReference>
<reference evidence="1 2" key="1">
    <citation type="submission" date="2017-08" db="EMBL/GenBank/DDBJ databases">
        <authorList>
            <person name="de Groot N.N."/>
        </authorList>
    </citation>
    <scope>NUCLEOTIDE SEQUENCE [LARGE SCALE GENOMIC DNA]</scope>
    <source>
        <strain evidence="1 2">DSM 9787</strain>
    </source>
</reference>
<gene>
    <name evidence="1" type="ORF">SAMN02910411_2797</name>
</gene>
<dbReference type="Proteomes" id="UP000219563">
    <property type="component" value="Unassembled WGS sequence"/>
</dbReference>
<evidence type="ECO:0000313" key="1">
    <source>
        <dbReference type="EMBL" id="SOC11994.1"/>
    </source>
</evidence>
<protein>
    <submittedName>
        <fullName evidence="1">Uncharacterized protein</fullName>
    </submittedName>
</protein>
<proteinExistence type="predicted"/>
<sequence>MINISNFTDPSPELFDLNLCQKEVDGGMINYHQIDEIEKYPDAKTIIISGLRQETFEYFVTKYANQFEAISFWKNKSVENLACLGELNKVKYINYFFNQRAIDLWNMSGNINLIGLGIYDFSRLHDIGRIETAPNLVNFHIGNKVTASMTIQSLKPIINTGIRHFEWWGKSVEDKDFICLSKSKIEELELNPTQFTMEELANLLAHFPESLKGSITKPYTKIGIRDKDGYRVFYNLCKHKKMCEEGKDDQRFQNYLHEFELLMDEKRNL</sequence>
<accession>A0A285STV6</accession>
<name>A0A285STV6_9FIRM</name>
<organism evidence="1 2">
    <name type="scientific">Pseudobutyrivibrio ruminis DSM 9787</name>
    <dbReference type="NCBI Taxonomy" id="1123011"/>
    <lineage>
        <taxon>Bacteria</taxon>
        <taxon>Bacillati</taxon>
        <taxon>Bacillota</taxon>
        <taxon>Clostridia</taxon>
        <taxon>Lachnospirales</taxon>
        <taxon>Lachnospiraceae</taxon>
        <taxon>Pseudobutyrivibrio</taxon>
    </lineage>
</organism>